<dbReference type="PANTHER" id="PTHR33395:SF22">
    <property type="entry name" value="REVERSE TRANSCRIPTASE DOMAIN-CONTAINING PROTEIN"/>
    <property type="match status" value="1"/>
</dbReference>
<feature type="region of interest" description="Disordered" evidence="1">
    <location>
        <begin position="29"/>
        <end position="64"/>
    </location>
</feature>
<accession>A0A8D8Z8G8</accession>
<dbReference type="EMBL" id="HBUF01435044">
    <property type="protein sequence ID" value="CAG6742375.1"/>
    <property type="molecule type" value="Transcribed_RNA"/>
</dbReference>
<evidence type="ECO:0008006" key="3">
    <source>
        <dbReference type="Google" id="ProtNLM"/>
    </source>
</evidence>
<dbReference type="InterPro" id="IPR036691">
    <property type="entry name" value="Endo/exonu/phosph_ase_sf"/>
</dbReference>
<evidence type="ECO:0000256" key="1">
    <source>
        <dbReference type="SAM" id="MobiDB-lite"/>
    </source>
</evidence>
<dbReference type="AlphaFoldDB" id="A0A8D8Z8G8"/>
<feature type="compositionally biased region" description="Low complexity" evidence="1">
    <location>
        <begin position="29"/>
        <end position="39"/>
    </location>
</feature>
<evidence type="ECO:0000313" key="2">
    <source>
        <dbReference type="EMBL" id="CAG6742375.1"/>
    </source>
</evidence>
<organism evidence="2">
    <name type="scientific">Cacopsylla melanoneura</name>
    <dbReference type="NCBI Taxonomy" id="428564"/>
    <lineage>
        <taxon>Eukaryota</taxon>
        <taxon>Metazoa</taxon>
        <taxon>Ecdysozoa</taxon>
        <taxon>Arthropoda</taxon>
        <taxon>Hexapoda</taxon>
        <taxon>Insecta</taxon>
        <taxon>Pterygota</taxon>
        <taxon>Neoptera</taxon>
        <taxon>Paraneoptera</taxon>
        <taxon>Hemiptera</taxon>
        <taxon>Sternorrhyncha</taxon>
        <taxon>Psylloidea</taxon>
        <taxon>Psyllidae</taxon>
        <taxon>Psyllinae</taxon>
        <taxon>Cacopsylla</taxon>
    </lineage>
</organism>
<name>A0A8D8Z8G8_9HEMI</name>
<sequence length="296" mass="33993">MLLMQLSEFSESSDDSTILDESCLITSSTSNSDQNTNASHDQNESLSDVSPRVPTLNRTNTRDSDLQVLQQTNNEKLRSKSIRIFYQNIRGLKTKTQEFFLNLLSEDYDVIAIVESWLTPDINSSELFDSRYAVFRQDRDTVETGKESGGGLIIGVKKELLVIPLTQWNECTRGTESLWIKSSFYGKEVIIALCYFPSPLKPDTMKSFLNNLAMKEELTHKRLIMLGDFNITDFHHYQEESADEMSKSMDYLSKIISLYDLESFNTIKNKNGRILDLYLSNFDKHKIGRKKYALLV</sequence>
<dbReference type="SUPFAM" id="SSF56219">
    <property type="entry name" value="DNase I-like"/>
    <property type="match status" value="1"/>
</dbReference>
<reference evidence="2" key="1">
    <citation type="submission" date="2021-05" db="EMBL/GenBank/DDBJ databases">
        <authorList>
            <person name="Alioto T."/>
            <person name="Alioto T."/>
            <person name="Gomez Garrido J."/>
        </authorList>
    </citation>
    <scope>NUCLEOTIDE SEQUENCE</scope>
</reference>
<proteinExistence type="predicted"/>
<dbReference type="Gene3D" id="3.60.10.10">
    <property type="entry name" value="Endonuclease/exonuclease/phosphatase"/>
    <property type="match status" value="1"/>
</dbReference>
<dbReference type="PANTHER" id="PTHR33395">
    <property type="entry name" value="TRANSCRIPTASE, PUTATIVE-RELATED-RELATED"/>
    <property type="match status" value="1"/>
</dbReference>
<protein>
    <recommendedName>
        <fullName evidence="3">Endonuclease/exonuclease/phosphatase domain-containing protein</fullName>
    </recommendedName>
</protein>